<evidence type="ECO:0000313" key="2">
    <source>
        <dbReference type="Proteomes" id="UP001207468"/>
    </source>
</evidence>
<organism evidence="1 2">
    <name type="scientific">Russula earlei</name>
    <dbReference type="NCBI Taxonomy" id="71964"/>
    <lineage>
        <taxon>Eukaryota</taxon>
        <taxon>Fungi</taxon>
        <taxon>Dikarya</taxon>
        <taxon>Basidiomycota</taxon>
        <taxon>Agaricomycotina</taxon>
        <taxon>Agaricomycetes</taxon>
        <taxon>Russulales</taxon>
        <taxon>Russulaceae</taxon>
        <taxon>Russula</taxon>
    </lineage>
</organism>
<gene>
    <name evidence="1" type="ORF">F5148DRAFT_1294072</name>
</gene>
<keyword evidence="2" id="KW-1185">Reference proteome</keyword>
<comment type="caution">
    <text evidence="1">The sequence shown here is derived from an EMBL/GenBank/DDBJ whole genome shotgun (WGS) entry which is preliminary data.</text>
</comment>
<evidence type="ECO:0000313" key="1">
    <source>
        <dbReference type="EMBL" id="KAI9437897.1"/>
    </source>
</evidence>
<dbReference type="Proteomes" id="UP001207468">
    <property type="component" value="Unassembled WGS sequence"/>
</dbReference>
<name>A0ACC0TTM9_9AGAM</name>
<accession>A0ACC0TTM9</accession>
<protein>
    <submittedName>
        <fullName evidence="1">Uncharacterized protein</fullName>
    </submittedName>
</protein>
<proteinExistence type="predicted"/>
<dbReference type="EMBL" id="JAGFNK010000874">
    <property type="protein sequence ID" value="KAI9437897.1"/>
    <property type="molecule type" value="Genomic_DNA"/>
</dbReference>
<sequence length="248" mass="27658">MVMQFFAYAGFVFASALVVLRIVAIWERNKFVVAITGLTWLTNVGACIRCAITMHSSWDIPTQICRVTHVDETKWNILFVFIIDMVLLTLMIIGLLRWDRQRKGDIGNVLFKQGLAWVFAFVLAEVPPVVFIFLNLNNIMDLMFQYTARKICLAIMTIGATRIHRGLSDHFVQTTVIVHSNNVIPAQMNTKITSEFVARPGSTYFSTTGGMRGGAEVSVMDQLQSTSDGTSDRGLEVGKVDGETDGRV</sequence>
<reference evidence="1" key="1">
    <citation type="submission" date="2021-03" db="EMBL/GenBank/DDBJ databases">
        <title>Evolutionary priming and transition to the ectomycorrhizal habit in an iconic lineage of mushroom-forming fungi: is preadaptation a requirement?</title>
        <authorList>
            <consortium name="DOE Joint Genome Institute"/>
            <person name="Looney B.P."/>
            <person name="Miyauchi S."/>
            <person name="Morin E."/>
            <person name="Drula E."/>
            <person name="Courty P.E."/>
            <person name="Chicoki N."/>
            <person name="Fauchery L."/>
            <person name="Kohler A."/>
            <person name="Kuo A."/>
            <person name="LaButti K."/>
            <person name="Pangilinan J."/>
            <person name="Lipzen A."/>
            <person name="Riley R."/>
            <person name="Andreopoulos W."/>
            <person name="He G."/>
            <person name="Johnson J."/>
            <person name="Barry K.W."/>
            <person name="Grigoriev I.V."/>
            <person name="Nagy L."/>
            <person name="Hibbett D."/>
            <person name="Henrissat B."/>
            <person name="Matheny P.B."/>
            <person name="Labbe J."/>
            <person name="Martin A.F."/>
        </authorList>
    </citation>
    <scope>NUCLEOTIDE SEQUENCE</scope>
    <source>
        <strain evidence="1">BPL698</strain>
    </source>
</reference>